<dbReference type="InterPro" id="IPR006497">
    <property type="entry name" value="Phage_lambda_VrpO_N"/>
</dbReference>
<dbReference type="Gene3D" id="1.10.10.10">
    <property type="entry name" value="Winged helix-like DNA-binding domain superfamily/Winged helix DNA-binding domain"/>
    <property type="match status" value="1"/>
</dbReference>
<dbReference type="EMBL" id="MSCM01000002">
    <property type="protein sequence ID" value="PQJ76502.1"/>
    <property type="molecule type" value="Genomic_DNA"/>
</dbReference>
<proteinExistence type="predicted"/>
<dbReference type="AlphaFoldDB" id="A0A2S7WGW9"/>
<dbReference type="InterPro" id="IPR036388">
    <property type="entry name" value="WH-like_DNA-bd_sf"/>
</dbReference>
<organism evidence="2 3">
    <name type="scientific">Polaribacter glomeratus</name>
    <dbReference type="NCBI Taxonomy" id="102"/>
    <lineage>
        <taxon>Bacteria</taxon>
        <taxon>Pseudomonadati</taxon>
        <taxon>Bacteroidota</taxon>
        <taxon>Flavobacteriia</taxon>
        <taxon>Flavobacteriales</taxon>
        <taxon>Flavobacteriaceae</taxon>
    </lineage>
</organism>
<sequence>MPYFERSTQVPNEIFDQHLPYLNQSQLKVLMVVIRQTLGWMDPKTNKRKAKDWISISFFAKRTRLTHKSISMAISKLIYIELIVALDTNERELRHPKDRRGKKRIYYAYAPVFRAKKKKSCVDTATKVCTYPSYTKQTQTKENNTKQKNSYQWQTDLQRYQDIIKRQRKNSNT</sequence>
<gene>
    <name evidence="2" type="ORF">BTO16_11390</name>
</gene>
<dbReference type="RefSeq" id="WP_105021811.1">
    <property type="nucleotide sequence ID" value="NZ_MSCM01000002.1"/>
</dbReference>
<evidence type="ECO:0000313" key="2">
    <source>
        <dbReference type="EMBL" id="PQJ76502.1"/>
    </source>
</evidence>
<accession>A0A2S7WGW9</accession>
<dbReference type="Proteomes" id="UP000239068">
    <property type="component" value="Unassembled WGS sequence"/>
</dbReference>
<keyword evidence="3" id="KW-1185">Reference proteome</keyword>
<protein>
    <recommendedName>
        <fullName evidence="1">Bacteriophage lambda Replication protein O N-terminal domain-containing protein</fullName>
    </recommendedName>
</protein>
<dbReference type="GO" id="GO:0006260">
    <property type="term" value="P:DNA replication"/>
    <property type="evidence" value="ECO:0007669"/>
    <property type="project" value="InterPro"/>
</dbReference>
<dbReference type="OrthoDB" id="1438878at2"/>
<feature type="domain" description="Bacteriophage lambda Replication protein O N-terminal" evidence="1">
    <location>
        <begin position="8"/>
        <end position="85"/>
    </location>
</feature>
<name>A0A2S7WGW9_9FLAO</name>
<comment type="caution">
    <text evidence="2">The sequence shown here is derived from an EMBL/GenBank/DDBJ whole genome shotgun (WGS) entry which is preliminary data.</text>
</comment>
<evidence type="ECO:0000313" key="3">
    <source>
        <dbReference type="Proteomes" id="UP000239068"/>
    </source>
</evidence>
<dbReference type="Pfam" id="PF04492">
    <property type="entry name" value="Phage_rep_O"/>
    <property type="match status" value="1"/>
</dbReference>
<reference evidence="2 3" key="1">
    <citation type="submission" date="2016-12" db="EMBL/GenBank/DDBJ databases">
        <title>Trade-off between light-utilization and light-protection in marine flavobacteria.</title>
        <authorList>
            <person name="Kumagai Y."/>
            <person name="Yoshizawa S."/>
            <person name="Kogure K."/>
            <person name="Iwasaki W."/>
        </authorList>
    </citation>
    <scope>NUCLEOTIDE SEQUENCE [LARGE SCALE GENOMIC DNA]</scope>
    <source>
        <strain evidence="2 3">ATCC 43844</strain>
    </source>
</reference>
<evidence type="ECO:0000259" key="1">
    <source>
        <dbReference type="Pfam" id="PF04492"/>
    </source>
</evidence>